<name>A0AA39K4U8_9AGAR</name>
<evidence type="ECO:0000313" key="2">
    <source>
        <dbReference type="Proteomes" id="UP001175226"/>
    </source>
</evidence>
<organism evidence="1 2">
    <name type="scientific">Armillaria borealis</name>
    <dbReference type="NCBI Taxonomy" id="47425"/>
    <lineage>
        <taxon>Eukaryota</taxon>
        <taxon>Fungi</taxon>
        <taxon>Dikarya</taxon>
        <taxon>Basidiomycota</taxon>
        <taxon>Agaricomycotina</taxon>
        <taxon>Agaricomycetes</taxon>
        <taxon>Agaricomycetidae</taxon>
        <taxon>Agaricales</taxon>
        <taxon>Marasmiineae</taxon>
        <taxon>Physalacriaceae</taxon>
        <taxon>Armillaria</taxon>
    </lineage>
</organism>
<reference evidence="1" key="1">
    <citation type="submission" date="2023-06" db="EMBL/GenBank/DDBJ databases">
        <authorList>
            <consortium name="Lawrence Berkeley National Laboratory"/>
            <person name="Ahrendt S."/>
            <person name="Sahu N."/>
            <person name="Indic B."/>
            <person name="Wong-Bajracharya J."/>
            <person name="Merenyi Z."/>
            <person name="Ke H.-M."/>
            <person name="Monk M."/>
            <person name="Kocsube S."/>
            <person name="Drula E."/>
            <person name="Lipzen A."/>
            <person name="Balint B."/>
            <person name="Henrissat B."/>
            <person name="Andreopoulos B."/>
            <person name="Martin F.M."/>
            <person name="Harder C.B."/>
            <person name="Rigling D."/>
            <person name="Ford K.L."/>
            <person name="Foster G.D."/>
            <person name="Pangilinan J."/>
            <person name="Papanicolaou A."/>
            <person name="Barry K."/>
            <person name="LaButti K."/>
            <person name="Viragh M."/>
            <person name="Koriabine M."/>
            <person name="Yan M."/>
            <person name="Riley R."/>
            <person name="Champramary S."/>
            <person name="Plett K.L."/>
            <person name="Tsai I.J."/>
            <person name="Slot J."/>
            <person name="Sipos G."/>
            <person name="Plett J."/>
            <person name="Nagy L.G."/>
            <person name="Grigoriev I.V."/>
        </authorList>
    </citation>
    <scope>NUCLEOTIDE SEQUENCE</scope>
    <source>
        <strain evidence="1">FPL87.14</strain>
    </source>
</reference>
<protein>
    <submittedName>
        <fullName evidence="1">Uncharacterized protein</fullName>
    </submittedName>
</protein>
<comment type="caution">
    <text evidence="1">The sequence shown here is derived from an EMBL/GenBank/DDBJ whole genome shotgun (WGS) entry which is preliminary data.</text>
</comment>
<dbReference type="Proteomes" id="UP001175226">
    <property type="component" value="Unassembled WGS sequence"/>
</dbReference>
<evidence type="ECO:0000313" key="1">
    <source>
        <dbReference type="EMBL" id="KAK0454392.1"/>
    </source>
</evidence>
<accession>A0AA39K4U8</accession>
<keyword evidence="2" id="KW-1185">Reference proteome</keyword>
<proteinExistence type="predicted"/>
<sequence>MSQNSCTKWSCSSILRRMKPKLSHSVKQPVSPEHRMPASAAPLQNNLAANEPRPTQPTAVETQKILCDKYFSIFNKEAPAFLQRSLFVIFHDLLDQSTVFDLDSYEEDFEMTSRYYGPDWKDVCDYLGLDSDKGDEQFSQRTIICINLPESVQQEMDDMIRLSVQTNVRRRLHHHVMPVVTKSLEFFGGLLQTLISDKLCLDGTTSGGFTEIAITYQHKAILIFIILKQKFFSGHPSSELLAQVLAEMSTIFVLNKKLSGVKFPVYAIVCDLSQFFYYCYTGDGFISLGNFDLPAKVGFDIETANVLTTTFMLSSFAPDFFSLLLEAFSSYLKATAEYLRPSGGPTLVRYDLCLSSTTWADCSSPRSVIRQLPE</sequence>
<dbReference type="AlphaFoldDB" id="A0AA39K4U8"/>
<gene>
    <name evidence="1" type="ORF">EV421DRAFT_415236</name>
</gene>
<dbReference type="EMBL" id="JAUEPT010000002">
    <property type="protein sequence ID" value="KAK0454392.1"/>
    <property type="molecule type" value="Genomic_DNA"/>
</dbReference>